<keyword evidence="1" id="KW-0732">Signal</keyword>
<reference evidence="2" key="1">
    <citation type="submission" date="2021-01" db="EMBL/GenBank/DDBJ databases">
        <authorList>
            <person name="Corre E."/>
            <person name="Pelletier E."/>
            <person name="Niang G."/>
            <person name="Scheremetjew M."/>
            <person name="Finn R."/>
            <person name="Kale V."/>
            <person name="Holt S."/>
            <person name="Cochrane G."/>
            <person name="Meng A."/>
            <person name="Brown T."/>
            <person name="Cohen L."/>
        </authorList>
    </citation>
    <scope>NUCLEOTIDE SEQUENCE</scope>
    <source>
        <strain evidence="2">CCMP281</strain>
    </source>
</reference>
<dbReference type="AlphaFoldDB" id="A0A7S3C4A8"/>
<accession>A0A7S3C4A8</accession>
<feature type="signal peptide" evidence="1">
    <location>
        <begin position="1"/>
        <end position="17"/>
    </location>
</feature>
<sequence length="202" mass="22407">MASLLTTLLFFLAYADALLRLPTPSIVSGRSRIVRVRMSEEWDSASMNELRQRIAASNRAAAQLGPASEVLRDLPSAYVLIFNPGQNDEGVYTLQGRSSPMSSYVLAFEETDEAERFAQLLQAEGFDLPKPMQWHVDQICSFCETGHFELGIVPTGVLLTPPTHNEFDADAYGKLSEDATMTAQCDDARERLERLFNNGEGI</sequence>
<dbReference type="InterPro" id="IPR021503">
    <property type="entry name" value="DUF3110"/>
</dbReference>
<evidence type="ECO:0000313" key="2">
    <source>
        <dbReference type="EMBL" id="CAE0153771.1"/>
    </source>
</evidence>
<organism evidence="2">
    <name type="scientific">Haptolina ericina</name>
    <dbReference type="NCBI Taxonomy" id="156174"/>
    <lineage>
        <taxon>Eukaryota</taxon>
        <taxon>Haptista</taxon>
        <taxon>Haptophyta</taxon>
        <taxon>Prymnesiophyceae</taxon>
        <taxon>Prymnesiales</taxon>
        <taxon>Prymnesiaceae</taxon>
        <taxon>Haptolina</taxon>
    </lineage>
</organism>
<name>A0A7S3C4A8_9EUKA</name>
<evidence type="ECO:0000256" key="1">
    <source>
        <dbReference type="SAM" id="SignalP"/>
    </source>
</evidence>
<protein>
    <submittedName>
        <fullName evidence="2">Uncharacterized protein</fullName>
    </submittedName>
</protein>
<dbReference type="EMBL" id="HBHX01072651">
    <property type="protein sequence ID" value="CAE0153771.1"/>
    <property type="molecule type" value="Transcribed_RNA"/>
</dbReference>
<feature type="chain" id="PRO_5031495632" evidence="1">
    <location>
        <begin position="18"/>
        <end position="202"/>
    </location>
</feature>
<gene>
    <name evidence="2" type="ORF">HERI1096_LOCUS40186</name>
</gene>
<proteinExistence type="predicted"/>
<dbReference type="Pfam" id="PF11360">
    <property type="entry name" value="DUF3110"/>
    <property type="match status" value="1"/>
</dbReference>